<keyword evidence="1" id="KW-0812">Transmembrane</keyword>
<keyword evidence="1" id="KW-0472">Membrane</keyword>
<keyword evidence="1" id="KW-1133">Transmembrane helix</keyword>
<comment type="caution">
    <text evidence="3">The sequence shown here is derived from an EMBL/GenBank/DDBJ whole genome shotgun (WGS) entry which is preliminary data.</text>
</comment>
<feature type="transmembrane region" description="Helical" evidence="1">
    <location>
        <begin position="150"/>
        <end position="171"/>
    </location>
</feature>
<evidence type="ECO:0000313" key="4">
    <source>
        <dbReference type="Proteomes" id="UP000194360"/>
    </source>
</evidence>
<reference evidence="3 4" key="1">
    <citation type="submission" date="2016-09" db="EMBL/GenBank/DDBJ databases">
        <title>Pseudonocardia autotrophica DSM535, a candidate organism with high potential of specific P450 cytochromes.</title>
        <authorList>
            <person name="Grumaz C."/>
            <person name="Vainshtein Y."/>
            <person name="Kirstahler P."/>
            <person name="Sohn K."/>
        </authorList>
    </citation>
    <scope>NUCLEOTIDE SEQUENCE [LARGE SCALE GENOMIC DNA]</scope>
    <source>
        <strain evidence="3 4">DSM 535</strain>
    </source>
</reference>
<dbReference type="STRING" id="2074.BG845_03598"/>
<proteinExistence type="predicted"/>
<dbReference type="Gene3D" id="1.20.120.1220">
    <property type="match status" value="1"/>
</dbReference>
<gene>
    <name evidence="3" type="ORF">BG845_03598</name>
</gene>
<protein>
    <submittedName>
        <fullName evidence="3">Type IV leader peptidase family protein</fullName>
    </submittedName>
</protein>
<dbReference type="Proteomes" id="UP000194360">
    <property type="component" value="Unassembled WGS sequence"/>
</dbReference>
<dbReference type="InterPro" id="IPR000045">
    <property type="entry name" value="Prepilin_IV_endopep_pep"/>
</dbReference>
<dbReference type="EMBL" id="MIGB01000018">
    <property type="protein sequence ID" value="OSY39324.1"/>
    <property type="molecule type" value="Genomic_DNA"/>
</dbReference>
<keyword evidence="4" id="KW-1185">Reference proteome</keyword>
<accession>A0A1Y2MVV7</accession>
<sequence length="194" mass="19021">MTSGVVAATTAAATLGPLTLVLARRRMHAVWNPGPAETVALTTAVGVVAAFVADGSRPAAVLLPLVLLGPAAAVVDAYEGRLPDLLTGPLLGATLLTAAASGPDGVRGIAAAAVVTVLAALATVMLTDALGWGDVKLIPTLAIVLGHHGALLAGLVAVVLLVGVTTAVMSVRDRHAIVPYGPALVFGTIGAAGL</sequence>
<dbReference type="Pfam" id="PF01478">
    <property type="entry name" value="Peptidase_A24"/>
    <property type="match status" value="1"/>
</dbReference>
<evidence type="ECO:0000259" key="2">
    <source>
        <dbReference type="Pfam" id="PF01478"/>
    </source>
</evidence>
<organism evidence="3 4">
    <name type="scientific">Pseudonocardia autotrophica</name>
    <name type="common">Amycolata autotrophica</name>
    <name type="synonym">Nocardia autotrophica</name>
    <dbReference type="NCBI Taxonomy" id="2074"/>
    <lineage>
        <taxon>Bacteria</taxon>
        <taxon>Bacillati</taxon>
        <taxon>Actinomycetota</taxon>
        <taxon>Actinomycetes</taxon>
        <taxon>Pseudonocardiales</taxon>
        <taxon>Pseudonocardiaceae</taxon>
        <taxon>Pseudonocardia</taxon>
    </lineage>
</organism>
<feature type="transmembrane region" description="Helical" evidence="1">
    <location>
        <begin position="109"/>
        <end position="130"/>
    </location>
</feature>
<feature type="domain" description="Prepilin type IV endopeptidase peptidase" evidence="2">
    <location>
        <begin position="71"/>
        <end position="162"/>
    </location>
</feature>
<evidence type="ECO:0000256" key="1">
    <source>
        <dbReference type="SAM" id="Phobius"/>
    </source>
</evidence>
<dbReference type="GO" id="GO:0004190">
    <property type="term" value="F:aspartic-type endopeptidase activity"/>
    <property type="evidence" value="ECO:0007669"/>
    <property type="project" value="InterPro"/>
</dbReference>
<name>A0A1Y2MVV7_PSEAH</name>
<dbReference type="GO" id="GO:0016020">
    <property type="term" value="C:membrane"/>
    <property type="evidence" value="ECO:0007669"/>
    <property type="project" value="InterPro"/>
</dbReference>
<dbReference type="RefSeq" id="WP_085913795.1">
    <property type="nucleotide sequence ID" value="NZ_AP018920.1"/>
</dbReference>
<dbReference type="AlphaFoldDB" id="A0A1Y2MVV7"/>
<evidence type="ECO:0000313" key="3">
    <source>
        <dbReference type="EMBL" id="OSY39324.1"/>
    </source>
</evidence>